<evidence type="ECO:0000256" key="1">
    <source>
        <dbReference type="ARBA" id="ARBA00023125"/>
    </source>
</evidence>
<evidence type="ECO:0000256" key="3">
    <source>
        <dbReference type="SAM" id="Phobius"/>
    </source>
</evidence>
<dbReference type="Pfam" id="PF00486">
    <property type="entry name" value="Trans_reg_C"/>
    <property type="match status" value="1"/>
</dbReference>
<feature type="transmembrane region" description="Helical" evidence="3">
    <location>
        <begin position="140"/>
        <end position="158"/>
    </location>
</feature>
<keyword evidence="1 2" id="KW-0238">DNA-binding</keyword>
<dbReference type="GO" id="GO:0006355">
    <property type="term" value="P:regulation of DNA-templated transcription"/>
    <property type="evidence" value="ECO:0007669"/>
    <property type="project" value="InterPro"/>
</dbReference>
<sequence length="273" mass="30789">MQLGDCRFDRHAGVLTNELTGEAWHLPRAELQVLSLLLANSDKVVAKRVLGAGDDEHPPLSDSSVARAVFMLRSFLGPLHEHMIETVKGKGYRLRLDSGVPSSVHPADNALASGEPHGLGERIEAVLAWLFGKRHRWIKAWIGLIVMLLGALVSLQLFSSVSFERQPTEPYLRHSITLESGQKVMFISYAKSKTNNTSLLRLSEKMSQAFKRCESSPWKEVYMSLSHDKQVFNITMRGEKLGQSLVRNLKLTDYRQQKVFISEAWFKEVSLCE</sequence>
<organism evidence="5 6">
    <name type="scientific">Shewanella insulae</name>
    <dbReference type="NCBI Taxonomy" id="2681496"/>
    <lineage>
        <taxon>Bacteria</taxon>
        <taxon>Pseudomonadati</taxon>
        <taxon>Pseudomonadota</taxon>
        <taxon>Gammaproteobacteria</taxon>
        <taxon>Alteromonadales</taxon>
        <taxon>Shewanellaceae</taxon>
        <taxon>Shewanella</taxon>
    </lineage>
</organism>
<dbReference type="AlphaFoldDB" id="A0A6L7I300"/>
<dbReference type="InterPro" id="IPR036388">
    <property type="entry name" value="WH-like_DNA-bd_sf"/>
</dbReference>
<dbReference type="GO" id="GO:0000160">
    <property type="term" value="P:phosphorelay signal transduction system"/>
    <property type="evidence" value="ECO:0007669"/>
    <property type="project" value="InterPro"/>
</dbReference>
<keyword evidence="6" id="KW-1185">Reference proteome</keyword>
<dbReference type="EMBL" id="WRPA01000024">
    <property type="protein sequence ID" value="MXR70763.1"/>
    <property type="molecule type" value="Genomic_DNA"/>
</dbReference>
<dbReference type="RefSeq" id="WP_160798770.1">
    <property type="nucleotide sequence ID" value="NZ_WRPA01000024.1"/>
</dbReference>
<comment type="caution">
    <text evidence="5">The sequence shown here is derived from an EMBL/GenBank/DDBJ whole genome shotgun (WGS) entry which is preliminary data.</text>
</comment>
<keyword evidence="3" id="KW-0472">Membrane</keyword>
<dbReference type="InterPro" id="IPR001867">
    <property type="entry name" value="OmpR/PhoB-type_DNA-bd"/>
</dbReference>
<protein>
    <submittedName>
        <fullName evidence="5">Helix-turn-helix domain-containing protein</fullName>
    </submittedName>
</protein>
<feature type="DNA-binding region" description="OmpR/PhoB-type" evidence="2">
    <location>
        <begin position="1"/>
        <end position="96"/>
    </location>
</feature>
<proteinExistence type="predicted"/>
<dbReference type="Gene3D" id="1.10.10.10">
    <property type="entry name" value="Winged helix-like DNA-binding domain superfamily/Winged helix DNA-binding domain"/>
    <property type="match status" value="1"/>
</dbReference>
<dbReference type="Proteomes" id="UP000474778">
    <property type="component" value="Unassembled WGS sequence"/>
</dbReference>
<dbReference type="GO" id="GO:0003677">
    <property type="term" value="F:DNA binding"/>
    <property type="evidence" value="ECO:0007669"/>
    <property type="project" value="UniProtKB-UniRule"/>
</dbReference>
<evidence type="ECO:0000313" key="6">
    <source>
        <dbReference type="Proteomes" id="UP000474778"/>
    </source>
</evidence>
<gene>
    <name evidence="5" type="ORF">GNT65_19075</name>
</gene>
<evidence type="ECO:0000313" key="5">
    <source>
        <dbReference type="EMBL" id="MXR70763.1"/>
    </source>
</evidence>
<evidence type="ECO:0000259" key="4">
    <source>
        <dbReference type="PROSITE" id="PS51755"/>
    </source>
</evidence>
<dbReference type="PROSITE" id="PS51755">
    <property type="entry name" value="OMPR_PHOB"/>
    <property type="match status" value="1"/>
</dbReference>
<name>A0A6L7I300_9GAMM</name>
<evidence type="ECO:0000256" key="2">
    <source>
        <dbReference type="PROSITE-ProRule" id="PRU01091"/>
    </source>
</evidence>
<dbReference type="SUPFAM" id="SSF46894">
    <property type="entry name" value="C-terminal effector domain of the bipartite response regulators"/>
    <property type="match status" value="1"/>
</dbReference>
<reference evidence="5 6" key="1">
    <citation type="submission" date="2019-12" db="EMBL/GenBank/DDBJ databases">
        <title>Shewanella insulae sp. nov., isolated from a tidal flat.</title>
        <authorList>
            <person name="Yoon J.-H."/>
        </authorList>
    </citation>
    <scope>NUCLEOTIDE SEQUENCE [LARGE SCALE GENOMIC DNA]</scope>
    <source>
        <strain evidence="5 6">JBTF-M18</strain>
    </source>
</reference>
<dbReference type="SMART" id="SM00862">
    <property type="entry name" value="Trans_reg_C"/>
    <property type="match status" value="1"/>
</dbReference>
<dbReference type="InterPro" id="IPR016032">
    <property type="entry name" value="Sig_transdc_resp-reg_C-effctor"/>
</dbReference>
<keyword evidence="3" id="KW-0812">Transmembrane</keyword>
<accession>A0A6L7I300</accession>
<feature type="domain" description="OmpR/PhoB-type" evidence="4">
    <location>
        <begin position="1"/>
        <end position="96"/>
    </location>
</feature>
<keyword evidence="3" id="KW-1133">Transmembrane helix</keyword>